<reference evidence="1 2" key="1">
    <citation type="journal article" date="2021" name="Nat. Commun.">
        <title>Genetic determinants of endophytism in the Arabidopsis root mycobiome.</title>
        <authorList>
            <person name="Mesny F."/>
            <person name="Miyauchi S."/>
            <person name="Thiergart T."/>
            <person name="Pickel B."/>
            <person name="Atanasova L."/>
            <person name="Karlsson M."/>
            <person name="Huettel B."/>
            <person name="Barry K.W."/>
            <person name="Haridas S."/>
            <person name="Chen C."/>
            <person name="Bauer D."/>
            <person name="Andreopoulos W."/>
            <person name="Pangilinan J."/>
            <person name="LaButti K."/>
            <person name="Riley R."/>
            <person name="Lipzen A."/>
            <person name="Clum A."/>
            <person name="Drula E."/>
            <person name="Henrissat B."/>
            <person name="Kohler A."/>
            <person name="Grigoriev I.V."/>
            <person name="Martin F.M."/>
            <person name="Hacquard S."/>
        </authorList>
    </citation>
    <scope>NUCLEOTIDE SEQUENCE [LARGE SCALE GENOMIC DNA]</scope>
    <source>
        <strain evidence="1 2">MPI-CAGE-CH-0241</strain>
    </source>
</reference>
<evidence type="ECO:0000313" key="2">
    <source>
        <dbReference type="Proteomes" id="UP000777438"/>
    </source>
</evidence>
<dbReference type="OrthoDB" id="3366823at2759"/>
<dbReference type="GO" id="GO:0005506">
    <property type="term" value="F:iron ion binding"/>
    <property type="evidence" value="ECO:0007669"/>
    <property type="project" value="InterPro"/>
</dbReference>
<dbReference type="GO" id="GO:0020037">
    <property type="term" value="F:heme binding"/>
    <property type="evidence" value="ECO:0007669"/>
    <property type="project" value="InterPro"/>
</dbReference>
<organism evidence="1 2">
    <name type="scientific">Thelonectria olida</name>
    <dbReference type="NCBI Taxonomy" id="1576542"/>
    <lineage>
        <taxon>Eukaryota</taxon>
        <taxon>Fungi</taxon>
        <taxon>Dikarya</taxon>
        <taxon>Ascomycota</taxon>
        <taxon>Pezizomycotina</taxon>
        <taxon>Sordariomycetes</taxon>
        <taxon>Hypocreomycetidae</taxon>
        <taxon>Hypocreales</taxon>
        <taxon>Nectriaceae</taxon>
        <taxon>Thelonectria</taxon>
    </lineage>
</organism>
<dbReference type="AlphaFoldDB" id="A0A9P8WDT9"/>
<dbReference type="EMBL" id="JAGPYM010000003">
    <property type="protein sequence ID" value="KAH6896760.1"/>
    <property type="molecule type" value="Genomic_DNA"/>
</dbReference>
<dbReference type="InterPro" id="IPR036396">
    <property type="entry name" value="Cyt_P450_sf"/>
</dbReference>
<evidence type="ECO:0000313" key="1">
    <source>
        <dbReference type="EMBL" id="KAH6896760.1"/>
    </source>
</evidence>
<dbReference type="InterPro" id="IPR001128">
    <property type="entry name" value="Cyt_P450"/>
</dbReference>
<name>A0A9P8WDT9_9HYPO</name>
<keyword evidence="2" id="KW-1185">Reference proteome</keyword>
<dbReference type="Gene3D" id="1.10.630.10">
    <property type="entry name" value="Cytochrome P450"/>
    <property type="match status" value="1"/>
</dbReference>
<dbReference type="GO" id="GO:0004497">
    <property type="term" value="F:monooxygenase activity"/>
    <property type="evidence" value="ECO:0007669"/>
    <property type="project" value="InterPro"/>
</dbReference>
<accession>A0A9P8WDT9</accession>
<protein>
    <submittedName>
        <fullName evidence="1">Cytochrome P450</fullName>
    </submittedName>
</protein>
<dbReference type="Pfam" id="PF00067">
    <property type="entry name" value="p450"/>
    <property type="match status" value="1"/>
</dbReference>
<comment type="caution">
    <text evidence="1">The sequence shown here is derived from an EMBL/GenBank/DDBJ whole genome shotgun (WGS) entry which is preliminary data.</text>
</comment>
<sequence>MDGHETAPKGLDALIHNLQQPTTLAIISAVLAILLTTRLVTGGSSTFKDGSKSPPLAPHWIPILDHLPRIFFSPIFALTRLRNRYSEGLFSIRIFGHVHTFVFKPVLADSLLQQPGSVTDKRPLARRLLVSTFGLSSKDLEAYDKASAELQAASNEFLSGSHLNDLSKATFRDLNFAVADLVSFNSYPIDHADWERLANAEKVDDEIRKESTMAVDLLQLIKAFVARTANASLFGADFVENFPEIWPYFWEFDESFDTLGLNFPIWVPWLGAQRGRMALRKLLGFLREYHVAWEMQLNGENKDPRWQDFHTASPLIRARVDIFRKHALSIDARASCDLALLWSVNASSTPLISWSLLELYRDPVLLEQVREEIAPFAQILQPTHEFSLAVWLPPKIEKVDLDGLVTKCPLLKATYIETARLYGGGWSASRLNKDVILKDEKVSYVLNKGTYAHILNHLHHSDPKVFPNPNDWQLDRHLQQSGDEKGAAKTANMGSVKSYDGSIALSNDSDLAMRRTLLYTAVILSLYNIEPADGGKWNVSRIFRGPVSARPVRSLRAWVSRRKAHQETSETDSQDE</sequence>
<dbReference type="PANTHER" id="PTHR24306">
    <property type="match status" value="1"/>
</dbReference>
<dbReference type="GO" id="GO:0016705">
    <property type="term" value="F:oxidoreductase activity, acting on paired donors, with incorporation or reduction of molecular oxygen"/>
    <property type="evidence" value="ECO:0007669"/>
    <property type="project" value="InterPro"/>
</dbReference>
<proteinExistence type="predicted"/>
<dbReference type="PANTHER" id="PTHR24306:SF7">
    <property type="entry name" value="AHBB"/>
    <property type="match status" value="1"/>
</dbReference>
<dbReference type="SUPFAM" id="SSF48264">
    <property type="entry name" value="Cytochrome P450"/>
    <property type="match status" value="1"/>
</dbReference>
<gene>
    <name evidence="1" type="ORF">B0T10DRAFT_506157</name>
</gene>
<dbReference type="Proteomes" id="UP000777438">
    <property type="component" value="Unassembled WGS sequence"/>
</dbReference>